<dbReference type="PIRSF" id="PIRSF031802">
    <property type="entry name" value="UCP031802"/>
    <property type="match status" value="1"/>
</dbReference>
<keyword evidence="4 5" id="KW-0472">Membrane</keyword>
<proteinExistence type="predicted"/>
<dbReference type="OrthoDB" id="9798343at2"/>
<evidence type="ECO:0000256" key="1">
    <source>
        <dbReference type="ARBA" id="ARBA00004370"/>
    </source>
</evidence>
<protein>
    <submittedName>
        <fullName evidence="7">HemY protein</fullName>
    </submittedName>
</protein>
<dbReference type="Pfam" id="PF14559">
    <property type="entry name" value="TPR_19"/>
    <property type="match status" value="1"/>
</dbReference>
<feature type="transmembrane region" description="Helical" evidence="5">
    <location>
        <begin position="45"/>
        <end position="66"/>
    </location>
</feature>
<dbReference type="RefSeq" id="WP_089996654.1">
    <property type="nucleotide sequence ID" value="NZ_FOIZ01000002.1"/>
</dbReference>
<keyword evidence="3 5" id="KW-1133">Transmembrane helix</keyword>
<dbReference type="InterPro" id="IPR010817">
    <property type="entry name" value="HemY_N"/>
</dbReference>
<evidence type="ECO:0000256" key="5">
    <source>
        <dbReference type="SAM" id="Phobius"/>
    </source>
</evidence>
<dbReference type="GO" id="GO:0016020">
    <property type="term" value="C:membrane"/>
    <property type="evidence" value="ECO:0007669"/>
    <property type="project" value="UniProtKB-SubCell"/>
</dbReference>
<evidence type="ECO:0000256" key="2">
    <source>
        <dbReference type="ARBA" id="ARBA00022692"/>
    </source>
</evidence>
<keyword evidence="2 5" id="KW-0812">Transmembrane</keyword>
<dbReference type="Pfam" id="PF07219">
    <property type="entry name" value="HemY_N"/>
    <property type="match status" value="1"/>
</dbReference>
<organism evidence="7 8">
    <name type="scientific">Cognatiyoonia koreensis</name>
    <dbReference type="NCBI Taxonomy" id="364200"/>
    <lineage>
        <taxon>Bacteria</taxon>
        <taxon>Pseudomonadati</taxon>
        <taxon>Pseudomonadota</taxon>
        <taxon>Alphaproteobacteria</taxon>
        <taxon>Rhodobacterales</taxon>
        <taxon>Paracoccaceae</taxon>
        <taxon>Cognatiyoonia</taxon>
    </lineage>
</organism>
<dbReference type="SUPFAM" id="SSF48452">
    <property type="entry name" value="TPR-like"/>
    <property type="match status" value="2"/>
</dbReference>
<evidence type="ECO:0000259" key="6">
    <source>
        <dbReference type="Pfam" id="PF07219"/>
    </source>
</evidence>
<evidence type="ECO:0000256" key="4">
    <source>
        <dbReference type="ARBA" id="ARBA00023136"/>
    </source>
</evidence>
<dbReference type="EMBL" id="FOIZ01000002">
    <property type="protein sequence ID" value="SEW43437.1"/>
    <property type="molecule type" value="Genomic_DNA"/>
</dbReference>
<dbReference type="InterPro" id="IPR011990">
    <property type="entry name" value="TPR-like_helical_dom_sf"/>
</dbReference>
<keyword evidence="8" id="KW-1185">Reference proteome</keyword>
<dbReference type="Proteomes" id="UP000199167">
    <property type="component" value="Unassembled WGS sequence"/>
</dbReference>
<reference evidence="7 8" key="1">
    <citation type="submission" date="2016-10" db="EMBL/GenBank/DDBJ databases">
        <authorList>
            <person name="de Groot N.N."/>
        </authorList>
    </citation>
    <scope>NUCLEOTIDE SEQUENCE [LARGE SCALE GENOMIC DNA]</scope>
    <source>
        <strain evidence="7 8">DSM 17925</strain>
    </source>
</reference>
<feature type="domain" description="HemY N-terminal" evidence="6">
    <location>
        <begin position="30"/>
        <end position="143"/>
    </location>
</feature>
<evidence type="ECO:0000313" key="7">
    <source>
        <dbReference type="EMBL" id="SEW43437.1"/>
    </source>
</evidence>
<sequence>MIVSLLKILAFIAVVTALTFGATQLMEVDGGALITVGGQEYNVSPLQMAFGLVALVVLVWLVINLLKFLVATFHFLNGDETAISRYFDRNRERKGYEALSEGMLALASGEGHLAMTKASRAERLLDKPQLTTLLTAQAAELAGDRRKAEESYKKLIANDQTRFVGVRGIMKQKLAEGKTDVAMALAQKAFALKPKHEETQDILLRLQAETEDWKGARTTLNAKLKAGHLPRDVHKRRDAVLALSEAKDVLATGKTIEAREAAIEANRLSPDLIPAAVMAARSYIEDGKPKYAARVLTKTWGVTPHPDIAAAFAEIVPDEDATARLKRFKALTNQNPNDPETKMLLAELHIAAENFPDAKRALGDLVNDDPTARNLTLMAAIERGEGADDAVVKGWLTRALTADRGPQWVCENCQHIHPSWGPVCTNCGSFDTLAWKRPPAGEVAMPVGTAMLPLIVGQSPVAEETPTVVPVEAEVVETEDTK</sequence>
<dbReference type="Gene3D" id="1.25.40.10">
    <property type="entry name" value="Tetratricopeptide repeat domain"/>
    <property type="match status" value="2"/>
</dbReference>
<evidence type="ECO:0000256" key="3">
    <source>
        <dbReference type="ARBA" id="ARBA00022989"/>
    </source>
</evidence>
<dbReference type="STRING" id="364200.SAMN04488515_3080"/>
<gene>
    <name evidence="7" type="ORF">SAMN04488515_3080</name>
</gene>
<dbReference type="InterPro" id="IPR016982">
    <property type="entry name" value="Mms48"/>
</dbReference>
<dbReference type="AlphaFoldDB" id="A0A1I0RQ46"/>
<name>A0A1I0RQ46_9RHOB</name>
<accession>A0A1I0RQ46</accession>
<comment type="subcellular location">
    <subcellularLocation>
        <location evidence="1">Membrane</location>
    </subcellularLocation>
</comment>
<evidence type="ECO:0000313" key="8">
    <source>
        <dbReference type="Proteomes" id="UP000199167"/>
    </source>
</evidence>